<gene>
    <name evidence="1" type="ORF">HPB49_018264</name>
</gene>
<keyword evidence="2" id="KW-1185">Reference proteome</keyword>
<evidence type="ECO:0000313" key="2">
    <source>
        <dbReference type="Proteomes" id="UP000821865"/>
    </source>
</evidence>
<organism evidence="1 2">
    <name type="scientific">Dermacentor silvarum</name>
    <name type="common">Tick</name>
    <dbReference type="NCBI Taxonomy" id="543639"/>
    <lineage>
        <taxon>Eukaryota</taxon>
        <taxon>Metazoa</taxon>
        <taxon>Ecdysozoa</taxon>
        <taxon>Arthropoda</taxon>
        <taxon>Chelicerata</taxon>
        <taxon>Arachnida</taxon>
        <taxon>Acari</taxon>
        <taxon>Parasitiformes</taxon>
        <taxon>Ixodida</taxon>
        <taxon>Ixodoidea</taxon>
        <taxon>Ixodidae</taxon>
        <taxon>Rhipicephalinae</taxon>
        <taxon>Dermacentor</taxon>
    </lineage>
</organism>
<sequence>MNRQRLKLEAQRSRQRFANMLCGAAVVLVIVSLLAIVGASLFSKHADRDLMTTQEPAYNFSSEDEDNEPPDGGYARAMRETTDGDSFRDMVQNDATTTGTFEDSEIVQAPQTSETKERSCVNMEAAGVASEMRHYLFVYGTLKSGEVNHNILCDTNNGRSTLVGQARTLKKWPLVLEVCGEVYQVDDRMLAVLDRLESHPDIYVRSLEDVGLLSQAGGELKAWIYFVRKFERELLSLPYVVNYTGKPGIEWPDYIGDNEQTGRFLDATYTSSQTGTATKQVSTQQQRACPRVCLPEIT</sequence>
<dbReference type="Proteomes" id="UP000821865">
    <property type="component" value="Chromosome 4"/>
</dbReference>
<proteinExistence type="predicted"/>
<protein>
    <submittedName>
        <fullName evidence="1">Uncharacterized protein</fullName>
    </submittedName>
</protein>
<accession>A0ACB8CZ68</accession>
<dbReference type="EMBL" id="CM023473">
    <property type="protein sequence ID" value="KAH7954411.1"/>
    <property type="molecule type" value="Genomic_DNA"/>
</dbReference>
<evidence type="ECO:0000313" key="1">
    <source>
        <dbReference type="EMBL" id="KAH7954411.1"/>
    </source>
</evidence>
<name>A0ACB8CZ68_DERSI</name>
<comment type="caution">
    <text evidence="1">The sequence shown here is derived from an EMBL/GenBank/DDBJ whole genome shotgun (WGS) entry which is preliminary data.</text>
</comment>
<reference evidence="1" key="1">
    <citation type="submission" date="2020-05" db="EMBL/GenBank/DDBJ databases">
        <title>Large-scale comparative analyses of tick genomes elucidate their genetic diversity and vector capacities.</title>
        <authorList>
            <person name="Jia N."/>
            <person name="Wang J."/>
            <person name="Shi W."/>
            <person name="Du L."/>
            <person name="Sun Y."/>
            <person name="Zhan W."/>
            <person name="Jiang J."/>
            <person name="Wang Q."/>
            <person name="Zhang B."/>
            <person name="Ji P."/>
            <person name="Sakyi L.B."/>
            <person name="Cui X."/>
            <person name="Yuan T."/>
            <person name="Jiang B."/>
            <person name="Yang W."/>
            <person name="Lam T.T.-Y."/>
            <person name="Chang Q."/>
            <person name="Ding S."/>
            <person name="Wang X."/>
            <person name="Zhu J."/>
            <person name="Ruan X."/>
            <person name="Zhao L."/>
            <person name="Wei J."/>
            <person name="Que T."/>
            <person name="Du C."/>
            <person name="Cheng J."/>
            <person name="Dai P."/>
            <person name="Han X."/>
            <person name="Huang E."/>
            <person name="Gao Y."/>
            <person name="Liu J."/>
            <person name="Shao H."/>
            <person name="Ye R."/>
            <person name="Li L."/>
            <person name="Wei W."/>
            <person name="Wang X."/>
            <person name="Wang C."/>
            <person name="Yang T."/>
            <person name="Huo Q."/>
            <person name="Li W."/>
            <person name="Guo W."/>
            <person name="Chen H."/>
            <person name="Zhou L."/>
            <person name="Ni X."/>
            <person name="Tian J."/>
            <person name="Zhou Y."/>
            <person name="Sheng Y."/>
            <person name="Liu T."/>
            <person name="Pan Y."/>
            <person name="Xia L."/>
            <person name="Li J."/>
            <person name="Zhao F."/>
            <person name="Cao W."/>
        </authorList>
    </citation>
    <scope>NUCLEOTIDE SEQUENCE</scope>
    <source>
        <strain evidence="1">Dsil-2018</strain>
    </source>
</reference>